<dbReference type="Gene3D" id="2.30.320.10">
    <property type="entry name" value="YwqG-like"/>
    <property type="match status" value="1"/>
</dbReference>
<dbReference type="EMBL" id="JBHSOD010000102">
    <property type="protein sequence ID" value="MFC5890909.1"/>
    <property type="molecule type" value="Genomic_DNA"/>
</dbReference>
<dbReference type="Pfam" id="PF09234">
    <property type="entry name" value="DUF1963"/>
    <property type="match status" value="1"/>
</dbReference>
<feature type="region of interest" description="Disordered" evidence="1">
    <location>
        <begin position="99"/>
        <end position="119"/>
    </location>
</feature>
<accession>A0ABW1FAN7</accession>
<proteinExistence type="predicted"/>
<evidence type="ECO:0000313" key="3">
    <source>
        <dbReference type="Proteomes" id="UP001596067"/>
    </source>
</evidence>
<feature type="compositionally biased region" description="Low complexity" evidence="1">
    <location>
        <begin position="109"/>
        <end position="119"/>
    </location>
</feature>
<evidence type="ECO:0000313" key="2">
    <source>
        <dbReference type="EMBL" id="MFC5890909.1"/>
    </source>
</evidence>
<dbReference type="Proteomes" id="UP001596067">
    <property type="component" value="Unassembled WGS sequence"/>
</dbReference>
<dbReference type="InterPro" id="IPR015315">
    <property type="entry name" value="DUF1963"/>
</dbReference>
<dbReference type="InterPro" id="IPR035948">
    <property type="entry name" value="YwqG-like_sf"/>
</dbReference>
<keyword evidence="3" id="KW-1185">Reference proteome</keyword>
<organism evidence="2 3">
    <name type="scientific">Kitasatospora aburaviensis</name>
    <dbReference type="NCBI Taxonomy" id="67265"/>
    <lineage>
        <taxon>Bacteria</taxon>
        <taxon>Bacillati</taxon>
        <taxon>Actinomycetota</taxon>
        <taxon>Actinomycetes</taxon>
        <taxon>Kitasatosporales</taxon>
        <taxon>Streptomycetaceae</taxon>
        <taxon>Kitasatospora</taxon>
    </lineage>
</organism>
<reference evidence="3" key="1">
    <citation type="journal article" date="2019" name="Int. J. Syst. Evol. Microbiol.">
        <title>The Global Catalogue of Microorganisms (GCM) 10K type strain sequencing project: providing services to taxonomists for standard genome sequencing and annotation.</title>
        <authorList>
            <consortium name="The Broad Institute Genomics Platform"/>
            <consortium name="The Broad Institute Genome Sequencing Center for Infectious Disease"/>
            <person name="Wu L."/>
            <person name="Ma J."/>
        </authorList>
    </citation>
    <scope>NUCLEOTIDE SEQUENCE [LARGE SCALE GENOMIC DNA]</scope>
    <source>
        <strain evidence="3">CGMCC 4.1469</strain>
    </source>
</reference>
<dbReference type="RefSeq" id="WP_313767165.1">
    <property type="nucleotide sequence ID" value="NZ_BAAAVH010000031.1"/>
</dbReference>
<gene>
    <name evidence="2" type="ORF">ACFP0N_38755</name>
</gene>
<protein>
    <submittedName>
        <fullName evidence="2">YwqG family protein</fullName>
    </submittedName>
</protein>
<feature type="region of interest" description="Disordered" evidence="1">
    <location>
        <begin position="1"/>
        <end position="38"/>
    </location>
</feature>
<evidence type="ECO:0000256" key="1">
    <source>
        <dbReference type="SAM" id="MobiDB-lite"/>
    </source>
</evidence>
<name>A0ABW1FAN7_9ACTN</name>
<sequence length="315" mass="32988">MAEPLTTDAPDAASDTPPASPTTAAAPTPAAVPGAAADELPGLPMPYAVYAAIRERAGEETAPLVDRLLRHSLVLVPATDADVDADAVTATGAAPGVEADAGAGSGADPTAGQLGGLPALPAGTGWPEFAGRPMQFLAQLDCAGLAASFRATAPGGDWPLPDHGLLLFFHDEWLSDFSGRGCRVLHVPAGSAPRPAPEQDSCRPAVPAVPVRARWELSAPSYQDRELENLFPDDFMIALDLAADFRDHLPSPDVRVLGWCDTDTGRPAEHRPLLQIENAALDVDWGECVNVSFWITGEDLAAGRFDRARHGFEIA</sequence>
<comment type="caution">
    <text evidence="2">The sequence shown here is derived from an EMBL/GenBank/DDBJ whole genome shotgun (WGS) entry which is preliminary data.</text>
</comment>
<dbReference type="SUPFAM" id="SSF103032">
    <property type="entry name" value="Hypothetical protein YwqG"/>
    <property type="match status" value="1"/>
</dbReference>